<sequence length="221" mass="24637">MMIQPPNQNMIFMKTKRHLDDYVYNIGTLHLNNLHVILWQISRVRSLFSATETSRNQSHNLVTARLFVLCSSSPPGAGVIGGDKGYGRGSGLLVNHNAIVLWDREVFTGRQSRMDSLPTSQVASLTVVTVSNMERGVEQPTIVFAVGSKEVVLDQSEATNHHQVRFVDHPSQKDLDRVARCIAEGAIDGSVRDHRVSSGPIRTSPGAIRVSNFVVHRRWRF</sequence>
<gene>
    <name evidence="1" type="ORF">NE237_000327</name>
</gene>
<reference evidence="1" key="1">
    <citation type="journal article" date="2023" name="Plant J.">
        <title>The genome of the king protea, Protea cynaroides.</title>
        <authorList>
            <person name="Chang J."/>
            <person name="Duong T.A."/>
            <person name="Schoeman C."/>
            <person name="Ma X."/>
            <person name="Roodt D."/>
            <person name="Barker N."/>
            <person name="Li Z."/>
            <person name="Van de Peer Y."/>
            <person name="Mizrachi E."/>
        </authorList>
    </citation>
    <scope>NUCLEOTIDE SEQUENCE</scope>
    <source>
        <tissue evidence="1">Young leaves</tissue>
    </source>
</reference>
<evidence type="ECO:0000313" key="2">
    <source>
        <dbReference type="Proteomes" id="UP001141806"/>
    </source>
</evidence>
<protein>
    <submittedName>
        <fullName evidence="1">Uncharacterized protein</fullName>
    </submittedName>
</protein>
<proteinExistence type="predicted"/>
<organism evidence="1 2">
    <name type="scientific">Protea cynaroides</name>
    <dbReference type="NCBI Taxonomy" id="273540"/>
    <lineage>
        <taxon>Eukaryota</taxon>
        <taxon>Viridiplantae</taxon>
        <taxon>Streptophyta</taxon>
        <taxon>Embryophyta</taxon>
        <taxon>Tracheophyta</taxon>
        <taxon>Spermatophyta</taxon>
        <taxon>Magnoliopsida</taxon>
        <taxon>Proteales</taxon>
        <taxon>Proteaceae</taxon>
        <taxon>Protea</taxon>
    </lineage>
</organism>
<evidence type="ECO:0000313" key="1">
    <source>
        <dbReference type="EMBL" id="KAJ4975221.1"/>
    </source>
</evidence>
<dbReference type="AlphaFoldDB" id="A0A9Q0KR75"/>
<dbReference type="Proteomes" id="UP001141806">
    <property type="component" value="Unassembled WGS sequence"/>
</dbReference>
<accession>A0A9Q0KR75</accession>
<name>A0A9Q0KR75_9MAGN</name>
<comment type="caution">
    <text evidence="1">The sequence shown here is derived from an EMBL/GenBank/DDBJ whole genome shotgun (WGS) entry which is preliminary data.</text>
</comment>
<keyword evidence="2" id="KW-1185">Reference proteome</keyword>
<dbReference type="EMBL" id="JAMYWD010000003">
    <property type="protein sequence ID" value="KAJ4975221.1"/>
    <property type="molecule type" value="Genomic_DNA"/>
</dbReference>